<protein>
    <submittedName>
        <fullName evidence="1">Uncharacterized protein</fullName>
    </submittedName>
</protein>
<evidence type="ECO:0000313" key="1">
    <source>
        <dbReference type="EMBL" id="AYV84879.1"/>
    </source>
</evidence>
<dbReference type="EMBL" id="MK072430">
    <property type="protein sequence ID" value="AYV84879.1"/>
    <property type="molecule type" value="Genomic_DNA"/>
</dbReference>
<organism evidence="1">
    <name type="scientific">Hyperionvirus sp</name>
    <dbReference type="NCBI Taxonomy" id="2487770"/>
    <lineage>
        <taxon>Viruses</taxon>
        <taxon>Varidnaviria</taxon>
        <taxon>Bamfordvirae</taxon>
        <taxon>Nucleocytoviricota</taxon>
        <taxon>Megaviricetes</taxon>
        <taxon>Imitervirales</taxon>
        <taxon>Mimiviridae</taxon>
        <taxon>Klosneuvirinae</taxon>
    </lineage>
</organism>
<sequence length="143" mass="15651">MAEETKETKVYVPCYNCTGANTKTWCCGSVLIGCILCKTHGTGDGKLLIEFSKIAVTIADGAGLGETQTFQPPAYSCLHCKDSKKMTYTIYDPAIAEQEPVSTDFNDSLMPRVEVSCHGCLPDQYKIEVDQAKMKYFATTPTV</sequence>
<proteinExistence type="predicted"/>
<accession>A0A3G5AHJ7</accession>
<name>A0A3G5AHJ7_9VIRU</name>
<gene>
    <name evidence="1" type="ORF">Hyperionvirus48_4</name>
</gene>
<reference evidence="1" key="1">
    <citation type="submission" date="2018-10" db="EMBL/GenBank/DDBJ databases">
        <title>Hidden diversity of soil giant viruses.</title>
        <authorList>
            <person name="Schulz F."/>
            <person name="Alteio L."/>
            <person name="Goudeau D."/>
            <person name="Ryan E.M."/>
            <person name="Malmstrom R.R."/>
            <person name="Blanchard J."/>
            <person name="Woyke T."/>
        </authorList>
    </citation>
    <scope>NUCLEOTIDE SEQUENCE</scope>
    <source>
        <strain evidence="1">HYV1</strain>
    </source>
</reference>
<dbReference type="PROSITE" id="PS51257">
    <property type="entry name" value="PROKAR_LIPOPROTEIN"/>
    <property type="match status" value="1"/>
</dbReference>